<reference evidence="3" key="1">
    <citation type="submission" date="2016-06" db="EMBL/GenBank/DDBJ databases">
        <title>Parallel loss of symbiosis genes in relatives of nitrogen-fixing non-legume Parasponia.</title>
        <authorList>
            <person name="Van Velzen R."/>
            <person name="Holmer R."/>
            <person name="Bu F."/>
            <person name="Rutten L."/>
            <person name="Van Zeijl A."/>
            <person name="Liu W."/>
            <person name="Santuari L."/>
            <person name="Cao Q."/>
            <person name="Sharma T."/>
            <person name="Shen D."/>
            <person name="Roswanjaya Y."/>
            <person name="Wardhani T."/>
            <person name="Kalhor M.S."/>
            <person name="Jansen J."/>
            <person name="Van den Hoogen J."/>
            <person name="Gungor B."/>
            <person name="Hartog M."/>
            <person name="Hontelez J."/>
            <person name="Verver J."/>
            <person name="Yang W.-C."/>
            <person name="Schijlen E."/>
            <person name="Repin R."/>
            <person name="Schilthuizen M."/>
            <person name="Schranz E."/>
            <person name="Heidstra R."/>
            <person name="Miyata K."/>
            <person name="Fedorova E."/>
            <person name="Kohlen W."/>
            <person name="Bisseling T."/>
            <person name="Smit S."/>
            <person name="Geurts R."/>
        </authorList>
    </citation>
    <scope>NUCLEOTIDE SEQUENCE [LARGE SCALE GENOMIC DNA]</scope>
    <source>
        <strain evidence="3">cv. WU1-14</strain>
    </source>
</reference>
<protein>
    <recommendedName>
        <fullName evidence="4">P-loop containing nucleoside triphosphate hydrolase</fullName>
    </recommendedName>
</protein>
<dbReference type="OrthoDB" id="1728530at2759"/>
<organism evidence="2 3">
    <name type="scientific">Parasponia andersonii</name>
    <name type="common">Sponia andersonii</name>
    <dbReference type="NCBI Taxonomy" id="3476"/>
    <lineage>
        <taxon>Eukaryota</taxon>
        <taxon>Viridiplantae</taxon>
        <taxon>Streptophyta</taxon>
        <taxon>Embryophyta</taxon>
        <taxon>Tracheophyta</taxon>
        <taxon>Spermatophyta</taxon>
        <taxon>Magnoliopsida</taxon>
        <taxon>eudicotyledons</taxon>
        <taxon>Gunneridae</taxon>
        <taxon>Pentapetalae</taxon>
        <taxon>rosids</taxon>
        <taxon>fabids</taxon>
        <taxon>Rosales</taxon>
        <taxon>Cannabaceae</taxon>
        <taxon>Parasponia</taxon>
    </lineage>
</organism>
<evidence type="ECO:0008006" key="4">
    <source>
        <dbReference type="Google" id="ProtNLM"/>
    </source>
</evidence>
<dbReference type="AlphaFoldDB" id="A0A2P5CZB0"/>
<gene>
    <name evidence="2" type="ORF">PanWU01x14_110390</name>
</gene>
<keyword evidence="1" id="KW-0813">Transport</keyword>
<sequence>MLAELSKREKEVNIEPDPDIDVFKKAVAWEGREIGVVTDYVLKVLGLEVCSDTMVGDDILKGISGGQRKRLTIEQDTKRFLQ</sequence>
<accession>A0A2P5CZB0</accession>
<evidence type="ECO:0000313" key="2">
    <source>
        <dbReference type="EMBL" id="PON66384.1"/>
    </source>
</evidence>
<dbReference type="Proteomes" id="UP000237105">
    <property type="component" value="Unassembled WGS sequence"/>
</dbReference>
<proteinExistence type="predicted"/>
<evidence type="ECO:0000256" key="1">
    <source>
        <dbReference type="ARBA" id="ARBA00022448"/>
    </source>
</evidence>
<dbReference type="STRING" id="3476.A0A2P5CZB0"/>
<evidence type="ECO:0000313" key="3">
    <source>
        <dbReference type="Proteomes" id="UP000237105"/>
    </source>
</evidence>
<dbReference type="EMBL" id="JXTB01000080">
    <property type="protein sequence ID" value="PON66384.1"/>
    <property type="molecule type" value="Genomic_DNA"/>
</dbReference>
<keyword evidence="3" id="KW-1185">Reference proteome</keyword>
<dbReference type="PANTHER" id="PTHR19241">
    <property type="entry name" value="ATP-BINDING CASSETTE TRANSPORTER"/>
    <property type="match status" value="1"/>
</dbReference>
<comment type="caution">
    <text evidence="2">The sequence shown here is derived from an EMBL/GenBank/DDBJ whole genome shotgun (WGS) entry which is preliminary data.</text>
</comment>
<name>A0A2P5CZB0_PARAD</name>